<evidence type="ECO:0000313" key="2">
    <source>
        <dbReference type="Proteomes" id="UP000184301"/>
    </source>
</evidence>
<name>A0A1M6MFT1_9FIRM</name>
<dbReference type="SUPFAM" id="SSF56281">
    <property type="entry name" value="Metallo-hydrolase/oxidoreductase"/>
    <property type="match status" value="1"/>
</dbReference>
<dbReference type="PANTHER" id="PTHR42967">
    <property type="entry name" value="METAL DEPENDENT HYDROLASE"/>
    <property type="match status" value="1"/>
</dbReference>
<dbReference type="PANTHER" id="PTHR42967:SF1">
    <property type="entry name" value="MBL FOLD METALLO-HYDROLASE"/>
    <property type="match status" value="1"/>
</dbReference>
<dbReference type="InterPro" id="IPR036866">
    <property type="entry name" value="RibonucZ/Hydroxyglut_hydro"/>
</dbReference>
<organism evidence="1 2">
    <name type="scientific">Hespellia stercorisuis DSM 15480</name>
    <dbReference type="NCBI Taxonomy" id="1121950"/>
    <lineage>
        <taxon>Bacteria</taxon>
        <taxon>Bacillati</taxon>
        <taxon>Bacillota</taxon>
        <taxon>Clostridia</taxon>
        <taxon>Lachnospirales</taxon>
        <taxon>Lachnospiraceae</taxon>
        <taxon>Hespellia</taxon>
    </lineage>
</organism>
<dbReference type="AlphaFoldDB" id="A0A1M6MFT1"/>
<reference evidence="1 2" key="1">
    <citation type="submission" date="2016-11" db="EMBL/GenBank/DDBJ databases">
        <authorList>
            <person name="Jaros S."/>
            <person name="Januszkiewicz K."/>
            <person name="Wedrychowicz H."/>
        </authorList>
    </citation>
    <scope>NUCLEOTIDE SEQUENCE [LARGE SCALE GENOMIC DNA]</scope>
    <source>
        <strain evidence="1 2">DSM 15480</strain>
    </source>
</reference>
<dbReference type="EMBL" id="FQZY01000018">
    <property type="protein sequence ID" value="SHJ82349.1"/>
    <property type="molecule type" value="Genomic_DNA"/>
</dbReference>
<dbReference type="STRING" id="1121950.SAMN02745243_01471"/>
<proteinExistence type="predicted"/>
<dbReference type="RefSeq" id="WP_073107668.1">
    <property type="nucleotide sequence ID" value="NZ_FQZY01000018.1"/>
</dbReference>
<evidence type="ECO:0000313" key="1">
    <source>
        <dbReference type="EMBL" id="SHJ82349.1"/>
    </source>
</evidence>
<accession>A0A1M6MFT1</accession>
<protein>
    <submittedName>
        <fullName evidence="1">L-ascorbate metabolism protein UlaG, beta-lactamase superfamily</fullName>
    </submittedName>
</protein>
<dbReference type="Pfam" id="PF13483">
    <property type="entry name" value="Lactamase_B_3"/>
    <property type="match status" value="1"/>
</dbReference>
<dbReference type="Gene3D" id="3.60.15.10">
    <property type="entry name" value="Ribonuclease Z/Hydroxyacylglutathione hydrolase-like"/>
    <property type="match status" value="1"/>
</dbReference>
<gene>
    <name evidence="1" type="ORF">SAMN02745243_01471</name>
</gene>
<sequence length="236" mass="27941">MNITYIGHSGFSVELENSILLFDYFEGVIPAFPPTKPIYVFSSHFHHDHFNMDIFKLADQYPSVTYILSDDIRKKYNRNYFLRHHVNEQTYDSIYFLPEHTDRTIGALKITTLLSTDEGVAFLVESEGLTIYHAGDLHWWTWGGETEEEYQERTLGYQTEIARLSDIPIDVAFLVLDPRQEEDRFFKGLDYFMRNTDTRLVYPMHFWKDPSVIDKFLNLEITAPYRERIMTGSFYQ</sequence>
<dbReference type="Proteomes" id="UP000184301">
    <property type="component" value="Unassembled WGS sequence"/>
</dbReference>
<dbReference type="OrthoDB" id="36975at2"/>
<keyword evidence="2" id="KW-1185">Reference proteome</keyword>